<accession>A0ACC3NSP0</accession>
<name>A0ACC3NSP0_9PEZI</name>
<protein>
    <submittedName>
        <fullName evidence="1">Uncharacterized protein</fullName>
    </submittedName>
</protein>
<sequence>MEPQGAGNGSTSGRAQRDADERLAQQLQDEELAQQLQDLELAEGFQHIEEQDGRERQEFSTIDERYRRGRARQIASDHELALYLDATKGLPAEAALHVEEGDGAEPASVERTLRELNERIHERDEPVIAESSNAAARRGEEPREGMAYCDTCSPAAMGPAESA</sequence>
<organism evidence="1 2">
    <name type="scientific">Vermiconidia calcicola</name>
    <dbReference type="NCBI Taxonomy" id="1690605"/>
    <lineage>
        <taxon>Eukaryota</taxon>
        <taxon>Fungi</taxon>
        <taxon>Dikarya</taxon>
        <taxon>Ascomycota</taxon>
        <taxon>Pezizomycotina</taxon>
        <taxon>Dothideomycetes</taxon>
        <taxon>Dothideomycetidae</taxon>
        <taxon>Mycosphaerellales</taxon>
        <taxon>Extremaceae</taxon>
        <taxon>Vermiconidia</taxon>
    </lineage>
</organism>
<keyword evidence="2" id="KW-1185">Reference proteome</keyword>
<gene>
    <name evidence="1" type="ORF">LTR37_002674</name>
</gene>
<evidence type="ECO:0000313" key="1">
    <source>
        <dbReference type="EMBL" id="KAK3722241.1"/>
    </source>
</evidence>
<dbReference type="EMBL" id="JAUTXU010000014">
    <property type="protein sequence ID" value="KAK3722241.1"/>
    <property type="molecule type" value="Genomic_DNA"/>
</dbReference>
<evidence type="ECO:0000313" key="2">
    <source>
        <dbReference type="Proteomes" id="UP001281147"/>
    </source>
</evidence>
<reference evidence="1" key="1">
    <citation type="submission" date="2023-07" db="EMBL/GenBank/DDBJ databases">
        <title>Black Yeasts Isolated from many extreme environments.</title>
        <authorList>
            <person name="Coleine C."/>
            <person name="Stajich J.E."/>
            <person name="Selbmann L."/>
        </authorList>
    </citation>
    <scope>NUCLEOTIDE SEQUENCE</scope>
    <source>
        <strain evidence="1">CCFEE 5714</strain>
    </source>
</reference>
<proteinExistence type="predicted"/>
<dbReference type="Proteomes" id="UP001281147">
    <property type="component" value="Unassembled WGS sequence"/>
</dbReference>
<comment type="caution">
    <text evidence="1">The sequence shown here is derived from an EMBL/GenBank/DDBJ whole genome shotgun (WGS) entry which is preliminary data.</text>
</comment>